<name>E9H889_DAPPU</name>
<keyword evidence="2" id="KW-0175">Coiled coil</keyword>
<keyword evidence="1" id="KW-0863">Zinc-finger</keyword>
<organism evidence="5 6">
    <name type="scientific">Daphnia pulex</name>
    <name type="common">Water flea</name>
    <dbReference type="NCBI Taxonomy" id="6669"/>
    <lineage>
        <taxon>Eukaryota</taxon>
        <taxon>Metazoa</taxon>
        <taxon>Ecdysozoa</taxon>
        <taxon>Arthropoda</taxon>
        <taxon>Crustacea</taxon>
        <taxon>Branchiopoda</taxon>
        <taxon>Diplostraca</taxon>
        <taxon>Cladocera</taxon>
        <taxon>Anomopoda</taxon>
        <taxon>Daphniidae</taxon>
        <taxon>Daphnia</taxon>
    </lineage>
</organism>
<dbReference type="EMBL" id="GL732603">
    <property type="protein sequence ID" value="EFX72071.1"/>
    <property type="molecule type" value="Genomic_DNA"/>
</dbReference>
<keyword evidence="1" id="KW-0862">Zinc</keyword>
<dbReference type="GO" id="GO:0008270">
    <property type="term" value="F:zinc ion binding"/>
    <property type="evidence" value="ECO:0007669"/>
    <property type="project" value="UniProtKB-KW"/>
</dbReference>
<feature type="region of interest" description="Disordered" evidence="3">
    <location>
        <begin position="277"/>
        <end position="327"/>
    </location>
</feature>
<reference evidence="5 6" key="1">
    <citation type="journal article" date="2011" name="Science">
        <title>The ecoresponsive genome of Daphnia pulex.</title>
        <authorList>
            <person name="Colbourne J.K."/>
            <person name="Pfrender M.E."/>
            <person name="Gilbert D."/>
            <person name="Thomas W.K."/>
            <person name="Tucker A."/>
            <person name="Oakley T.H."/>
            <person name="Tokishita S."/>
            <person name="Aerts A."/>
            <person name="Arnold G.J."/>
            <person name="Basu M.K."/>
            <person name="Bauer D.J."/>
            <person name="Caceres C.E."/>
            <person name="Carmel L."/>
            <person name="Casola C."/>
            <person name="Choi J.H."/>
            <person name="Detter J.C."/>
            <person name="Dong Q."/>
            <person name="Dusheyko S."/>
            <person name="Eads B.D."/>
            <person name="Frohlich T."/>
            <person name="Geiler-Samerotte K.A."/>
            <person name="Gerlach D."/>
            <person name="Hatcher P."/>
            <person name="Jogdeo S."/>
            <person name="Krijgsveld J."/>
            <person name="Kriventseva E.V."/>
            <person name="Kultz D."/>
            <person name="Laforsch C."/>
            <person name="Lindquist E."/>
            <person name="Lopez J."/>
            <person name="Manak J.R."/>
            <person name="Muller J."/>
            <person name="Pangilinan J."/>
            <person name="Patwardhan R.P."/>
            <person name="Pitluck S."/>
            <person name="Pritham E.J."/>
            <person name="Rechtsteiner A."/>
            <person name="Rho M."/>
            <person name="Rogozin I.B."/>
            <person name="Sakarya O."/>
            <person name="Salamov A."/>
            <person name="Schaack S."/>
            <person name="Shapiro H."/>
            <person name="Shiga Y."/>
            <person name="Skalitzky C."/>
            <person name="Smith Z."/>
            <person name="Souvorov A."/>
            <person name="Sung W."/>
            <person name="Tang Z."/>
            <person name="Tsuchiya D."/>
            <person name="Tu H."/>
            <person name="Vos H."/>
            <person name="Wang M."/>
            <person name="Wolf Y.I."/>
            <person name="Yamagata H."/>
            <person name="Yamada T."/>
            <person name="Ye Y."/>
            <person name="Shaw J.R."/>
            <person name="Andrews J."/>
            <person name="Crease T.J."/>
            <person name="Tang H."/>
            <person name="Lucas S.M."/>
            <person name="Robertson H.M."/>
            <person name="Bork P."/>
            <person name="Koonin E.V."/>
            <person name="Zdobnov E.M."/>
            <person name="Grigoriev I.V."/>
            <person name="Lynch M."/>
            <person name="Boore J.L."/>
        </authorList>
    </citation>
    <scope>NUCLEOTIDE SEQUENCE [LARGE SCALE GENOMIC DNA]</scope>
</reference>
<keyword evidence="1" id="KW-0479">Metal-binding</keyword>
<evidence type="ECO:0000256" key="3">
    <source>
        <dbReference type="SAM" id="MobiDB-lite"/>
    </source>
</evidence>
<dbReference type="PROSITE" id="PS50157">
    <property type="entry name" value="ZINC_FINGER_C2H2_2"/>
    <property type="match status" value="1"/>
</dbReference>
<dbReference type="KEGG" id="dpx:DAPPUDRAFT_326606"/>
<dbReference type="InterPro" id="IPR013087">
    <property type="entry name" value="Znf_C2H2_type"/>
</dbReference>
<evidence type="ECO:0000256" key="2">
    <source>
        <dbReference type="SAM" id="Coils"/>
    </source>
</evidence>
<feature type="compositionally biased region" description="Basic and acidic residues" evidence="3">
    <location>
        <begin position="277"/>
        <end position="310"/>
    </location>
</feature>
<feature type="domain" description="C2H2-type" evidence="4">
    <location>
        <begin position="261"/>
        <end position="294"/>
    </location>
</feature>
<dbReference type="InParanoid" id="E9H889"/>
<proteinExistence type="predicted"/>
<gene>
    <name evidence="5" type="ORF">DAPPUDRAFT_326606</name>
</gene>
<protein>
    <recommendedName>
        <fullName evidence="4">C2H2-type domain-containing protein</fullName>
    </recommendedName>
</protein>
<dbReference type="AlphaFoldDB" id="E9H889"/>
<evidence type="ECO:0000259" key="4">
    <source>
        <dbReference type="PROSITE" id="PS50157"/>
    </source>
</evidence>
<feature type="region of interest" description="Disordered" evidence="3">
    <location>
        <begin position="142"/>
        <end position="162"/>
    </location>
</feature>
<evidence type="ECO:0000313" key="5">
    <source>
        <dbReference type="EMBL" id="EFX72071.1"/>
    </source>
</evidence>
<evidence type="ECO:0000313" key="6">
    <source>
        <dbReference type="Proteomes" id="UP000000305"/>
    </source>
</evidence>
<feature type="compositionally biased region" description="Basic and acidic residues" evidence="3">
    <location>
        <begin position="142"/>
        <end position="156"/>
    </location>
</feature>
<accession>E9H889</accession>
<evidence type="ECO:0000256" key="1">
    <source>
        <dbReference type="PROSITE-ProRule" id="PRU00042"/>
    </source>
</evidence>
<sequence length="375" mass="44546">MAEAVVQPINGALEIGQMSRRKASQLEKEHARLKLMKDDATAEIKDLKAQHLQEIKALKHYRNCRSHCHRNRGQDREICKIQEDEEICMIKFGIGDKAREQMKIHRLDIHKRHQCESKDHKNCYKHYSDTNGRNKHMRKILKEKPEKTKSEKAKKTEKTKRKPKADVADGWFEWYEKTTKETKIREPEFEKDHLERLEDDLASSKKEVAVLKCIMAKVTTDFNDLRAEFESLHCNFTKEQEGHATLKIRVQELEIFFFFRFQCESKLDKNCFKHYSAKDGHNKHMRNTHNEKPEKPEKTKIEKAENPKKTEKPKRKPLADVADTRKNKRGLDLLENKIRELELQKGRLERESREVSDELVDLSKRSSWKKKKTFF</sequence>
<keyword evidence="6" id="KW-1185">Reference proteome</keyword>
<dbReference type="HOGENOM" id="CLU_738215_0_0_1"/>
<feature type="coiled-coil region" evidence="2">
    <location>
        <begin position="23"/>
        <end position="50"/>
    </location>
</feature>
<dbReference type="Proteomes" id="UP000000305">
    <property type="component" value="Unassembled WGS sequence"/>
</dbReference>